<dbReference type="AlphaFoldDB" id="B4H9T9"/>
<name>B4H9T9_DROPE</name>
<sequence>MYRCSKIDNICNLDSYPILARGPQTSNPQYSRSDVDLIESELSLTIEMEMEQDQQQLIVDKDATSLISIKRNSSGNSAWKKDFVLSERHLEDEPVKLTQKVWQRDIRPPLGMWLVGDMERLQEHLDENLLGVDAKWMLFTSAVMSGRCITMLKQCPPFNRPFSRSQIEALRVATIRMPVMTTVQRSVYQDLLFLTAEPATEPEPEPHISLLHWLLLKSKTPHLQHVPLSKLDSLWEQIGQNPGCRPDHFFRVEMPFALSVPDLVRPCVFYSGPIDVLHSLIAGPIDLNSKYLELHDSLIKATFVSTVCACWENSLCGSTLRTVAICEKRSSMVQVRYLLMFRGTELEMSLPRELRLETVDVVVTSLSPQKSDKMNMWTNMLCKALMEEGPMFGIVTAALRDVCGFIRKHYSCNKH</sequence>
<dbReference type="PhylomeDB" id="B4H9T9"/>
<evidence type="ECO:0000313" key="3">
    <source>
        <dbReference type="Proteomes" id="UP000008744"/>
    </source>
</evidence>
<feature type="domain" description="PARP16 N-terminal" evidence="1">
    <location>
        <begin position="123"/>
        <end position="215"/>
    </location>
</feature>
<dbReference type="HOGENOM" id="CLU_662722_0_0_1"/>
<evidence type="ECO:0000259" key="1">
    <source>
        <dbReference type="Pfam" id="PF18084"/>
    </source>
</evidence>
<accession>B4H9T9</accession>
<keyword evidence="3" id="KW-1185">Reference proteome</keyword>
<dbReference type="Pfam" id="PF18084">
    <property type="entry name" value="ARTD15_N"/>
    <property type="match status" value="1"/>
</dbReference>
<protein>
    <submittedName>
        <fullName evidence="2">GL22954</fullName>
    </submittedName>
</protein>
<dbReference type="Proteomes" id="UP000008744">
    <property type="component" value="Unassembled WGS sequence"/>
</dbReference>
<dbReference type="InterPro" id="IPR041400">
    <property type="entry name" value="PARP16_N"/>
</dbReference>
<proteinExistence type="predicted"/>
<organism evidence="3">
    <name type="scientific">Drosophila persimilis</name>
    <name type="common">Fruit fly</name>
    <dbReference type="NCBI Taxonomy" id="7234"/>
    <lineage>
        <taxon>Eukaryota</taxon>
        <taxon>Metazoa</taxon>
        <taxon>Ecdysozoa</taxon>
        <taxon>Arthropoda</taxon>
        <taxon>Hexapoda</taxon>
        <taxon>Insecta</taxon>
        <taxon>Pterygota</taxon>
        <taxon>Neoptera</taxon>
        <taxon>Endopterygota</taxon>
        <taxon>Diptera</taxon>
        <taxon>Brachycera</taxon>
        <taxon>Muscomorpha</taxon>
        <taxon>Ephydroidea</taxon>
        <taxon>Drosophilidae</taxon>
        <taxon>Drosophila</taxon>
        <taxon>Sophophora</taxon>
    </lineage>
</organism>
<gene>
    <name evidence="2" type="primary">Dper\GL22954</name>
    <name evidence="2" type="ORF">Dper_GL22954</name>
</gene>
<reference evidence="2 3" key="1">
    <citation type="journal article" date="2007" name="Nature">
        <title>Evolution of genes and genomes on the Drosophila phylogeny.</title>
        <authorList>
            <consortium name="Drosophila 12 Genomes Consortium"/>
            <person name="Clark A.G."/>
            <person name="Eisen M.B."/>
            <person name="Smith D.R."/>
            <person name="Bergman C.M."/>
            <person name="Oliver B."/>
            <person name="Markow T.A."/>
            <person name="Kaufman T.C."/>
            <person name="Kellis M."/>
            <person name="Gelbart W."/>
            <person name="Iyer V.N."/>
            <person name="Pollard D.A."/>
            <person name="Sackton T.B."/>
            <person name="Larracuente A.M."/>
            <person name="Singh N.D."/>
            <person name="Abad J.P."/>
            <person name="Abt D.N."/>
            <person name="Adryan B."/>
            <person name="Aguade M."/>
            <person name="Akashi H."/>
            <person name="Anderson W.W."/>
            <person name="Aquadro C.F."/>
            <person name="Ardell D.H."/>
            <person name="Arguello R."/>
            <person name="Artieri C.G."/>
            <person name="Barbash D.A."/>
            <person name="Barker D."/>
            <person name="Barsanti P."/>
            <person name="Batterham P."/>
            <person name="Batzoglou S."/>
            <person name="Begun D."/>
            <person name="Bhutkar A."/>
            <person name="Blanco E."/>
            <person name="Bosak S.A."/>
            <person name="Bradley R.K."/>
            <person name="Brand A.D."/>
            <person name="Brent M.R."/>
            <person name="Brooks A.N."/>
            <person name="Brown R.H."/>
            <person name="Butlin R.K."/>
            <person name="Caggese C."/>
            <person name="Calvi B.R."/>
            <person name="Bernardo de Carvalho A."/>
            <person name="Caspi A."/>
            <person name="Castrezana S."/>
            <person name="Celniker S.E."/>
            <person name="Chang J.L."/>
            <person name="Chapple C."/>
            <person name="Chatterji S."/>
            <person name="Chinwalla A."/>
            <person name="Civetta A."/>
            <person name="Clifton S.W."/>
            <person name="Comeron J.M."/>
            <person name="Costello J.C."/>
            <person name="Coyne J.A."/>
            <person name="Daub J."/>
            <person name="David R.G."/>
            <person name="Delcher A.L."/>
            <person name="Delehaunty K."/>
            <person name="Do C.B."/>
            <person name="Ebling H."/>
            <person name="Edwards K."/>
            <person name="Eickbush T."/>
            <person name="Evans J.D."/>
            <person name="Filipski A."/>
            <person name="Findeiss S."/>
            <person name="Freyhult E."/>
            <person name="Fulton L."/>
            <person name="Fulton R."/>
            <person name="Garcia A.C."/>
            <person name="Gardiner A."/>
            <person name="Garfield D.A."/>
            <person name="Garvin B.E."/>
            <person name="Gibson G."/>
            <person name="Gilbert D."/>
            <person name="Gnerre S."/>
            <person name="Godfrey J."/>
            <person name="Good R."/>
            <person name="Gotea V."/>
            <person name="Gravely B."/>
            <person name="Greenberg A.J."/>
            <person name="Griffiths-Jones S."/>
            <person name="Gross S."/>
            <person name="Guigo R."/>
            <person name="Gustafson E.A."/>
            <person name="Haerty W."/>
            <person name="Hahn M.W."/>
            <person name="Halligan D.L."/>
            <person name="Halpern A.L."/>
            <person name="Halter G.M."/>
            <person name="Han M.V."/>
            <person name="Heger A."/>
            <person name="Hillier L."/>
            <person name="Hinrichs A.S."/>
            <person name="Holmes I."/>
            <person name="Hoskins R.A."/>
            <person name="Hubisz M.J."/>
            <person name="Hultmark D."/>
            <person name="Huntley M.A."/>
            <person name="Jaffe D.B."/>
            <person name="Jagadeeshan S."/>
            <person name="Jeck W.R."/>
            <person name="Johnson J."/>
            <person name="Jones C.D."/>
            <person name="Jordan W.C."/>
            <person name="Karpen G.H."/>
            <person name="Kataoka E."/>
            <person name="Keightley P.D."/>
            <person name="Kheradpour P."/>
            <person name="Kirkness E.F."/>
            <person name="Koerich L.B."/>
            <person name="Kristiansen K."/>
            <person name="Kudrna D."/>
            <person name="Kulathinal R.J."/>
            <person name="Kumar S."/>
            <person name="Kwok R."/>
            <person name="Lander E."/>
            <person name="Langley C.H."/>
            <person name="Lapoint R."/>
            <person name="Lazzaro B.P."/>
            <person name="Lee S.J."/>
            <person name="Levesque L."/>
            <person name="Li R."/>
            <person name="Lin C.F."/>
            <person name="Lin M.F."/>
            <person name="Lindblad-Toh K."/>
            <person name="Llopart A."/>
            <person name="Long M."/>
            <person name="Low L."/>
            <person name="Lozovsky E."/>
            <person name="Lu J."/>
            <person name="Luo M."/>
            <person name="Machado C.A."/>
            <person name="Makalowski W."/>
            <person name="Marzo M."/>
            <person name="Matsuda M."/>
            <person name="Matzkin L."/>
            <person name="McAllister B."/>
            <person name="McBride C.S."/>
            <person name="McKernan B."/>
            <person name="McKernan K."/>
            <person name="Mendez-Lago M."/>
            <person name="Minx P."/>
            <person name="Mollenhauer M.U."/>
            <person name="Montooth K."/>
            <person name="Mount S.M."/>
            <person name="Mu X."/>
            <person name="Myers E."/>
            <person name="Negre B."/>
            <person name="Newfeld S."/>
            <person name="Nielsen R."/>
            <person name="Noor M.A."/>
            <person name="O'Grady P."/>
            <person name="Pachter L."/>
            <person name="Papaceit M."/>
            <person name="Parisi M.J."/>
            <person name="Parisi M."/>
            <person name="Parts L."/>
            <person name="Pedersen J.S."/>
            <person name="Pesole G."/>
            <person name="Phillippy A.M."/>
            <person name="Ponting C.P."/>
            <person name="Pop M."/>
            <person name="Porcelli D."/>
            <person name="Powell J.R."/>
            <person name="Prohaska S."/>
            <person name="Pruitt K."/>
            <person name="Puig M."/>
            <person name="Quesneville H."/>
            <person name="Ram K.R."/>
            <person name="Rand D."/>
            <person name="Rasmussen M.D."/>
            <person name="Reed L.K."/>
            <person name="Reenan R."/>
            <person name="Reily A."/>
            <person name="Remington K.A."/>
            <person name="Rieger T.T."/>
            <person name="Ritchie M.G."/>
            <person name="Robin C."/>
            <person name="Rogers Y.H."/>
            <person name="Rohde C."/>
            <person name="Rozas J."/>
            <person name="Rubenfield M.J."/>
            <person name="Ruiz A."/>
            <person name="Russo S."/>
            <person name="Salzberg S.L."/>
            <person name="Sanchez-Gracia A."/>
            <person name="Saranga D.J."/>
            <person name="Sato H."/>
            <person name="Schaeffer S.W."/>
            <person name="Schatz M.C."/>
            <person name="Schlenke T."/>
            <person name="Schwartz R."/>
            <person name="Segarra C."/>
            <person name="Singh R.S."/>
            <person name="Sirot L."/>
            <person name="Sirota M."/>
            <person name="Sisneros N.B."/>
            <person name="Smith C.D."/>
            <person name="Smith T.F."/>
            <person name="Spieth J."/>
            <person name="Stage D.E."/>
            <person name="Stark A."/>
            <person name="Stephan W."/>
            <person name="Strausberg R.L."/>
            <person name="Strempel S."/>
            <person name="Sturgill D."/>
            <person name="Sutton G."/>
            <person name="Sutton G.G."/>
            <person name="Tao W."/>
            <person name="Teichmann S."/>
            <person name="Tobari Y.N."/>
            <person name="Tomimura Y."/>
            <person name="Tsolas J.M."/>
            <person name="Valente V.L."/>
            <person name="Venter E."/>
            <person name="Venter J.C."/>
            <person name="Vicario S."/>
            <person name="Vieira F.G."/>
            <person name="Vilella A.J."/>
            <person name="Villasante A."/>
            <person name="Walenz B."/>
            <person name="Wang J."/>
            <person name="Wasserman M."/>
            <person name="Watts T."/>
            <person name="Wilson D."/>
            <person name="Wilson R.K."/>
            <person name="Wing R.A."/>
            <person name="Wolfner M.F."/>
            <person name="Wong A."/>
            <person name="Wong G.K."/>
            <person name="Wu C.I."/>
            <person name="Wu G."/>
            <person name="Yamamoto D."/>
            <person name="Yang H.P."/>
            <person name="Yang S.P."/>
            <person name="Yorke J.A."/>
            <person name="Yoshida K."/>
            <person name="Zdobnov E."/>
            <person name="Zhang P."/>
            <person name="Zhang Y."/>
            <person name="Zimin A.V."/>
            <person name="Baldwin J."/>
            <person name="Abdouelleil A."/>
            <person name="Abdulkadir J."/>
            <person name="Abebe A."/>
            <person name="Abera B."/>
            <person name="Abreu J."/>
            <person name="Acer S.C."/>
            <person name="Aftuck L."/>
            <person name="Alexander A."/>
            <person name="An P."/>
            <person name="Anderson E."/>
            <person name="Anderson S."/>
            <person name="Arachi H."/>
            <person name="Azer M."/>
            <person name="Bachantsang P."/>
            <person name="Barry A."/>
            <person name="Bayul T."/>
            <person name="Berlin A."/>
            <person name="Bessette D."/>
            <person name="Bloom T."/>
            <person name="Blye J."/>
            <person name="Boguslavskiy L."/>
            <person name="Bonnet C."/>
            <person name="Boukhgalter B."/>
            <person name="Bourzgui I."/>
            <person name="Brown A."/>
            <person name="Cahill P."/>
            <person name="Channer S."/>
            <person name="Cheshatsang Y."/>
            <person name="Chuda L."/>
            <person name="Citroen M."/>
            <person name="Collymore A."/>
            <person name="Cooke P."/>
            <person name="Costello M."/>
            <person name="D'Aco K."/>
            <person name="Daza R."/>
            <person name="De Haan G."/>
            <person name="DeGray S."/>
            <person name="DeMaso C."/>
            <person name="Dhargay N."/>
            <person name="Dooley K."/>
            <person name="Dooley E."/>
            <person name="Doricent M."/>
            <person name="Dorje P."/>
            <person name="Dorjee K."/>
            <person name="Dupes A."/>
            <person name="Elong R."/>
            <person name="Falk J."/>
            <person name="Farina A."/>
            <person name="Faro S."/>
            <person name="Ferguson D."/>
            <person name="Fisher S."/>
            <person name="Foley C.D."/>
            <person name="Franke A."/>
            <person name="Friedrich D."/>
            <person name="Gadbois L."/>
            <person name="Gearin G."/>
            <person name="Gearin C.R."/>
            <person name="Giannoukos G."/>
            <person name="Goode T."/>
            <person name="Graham J."/>
            <person name="Grandbois E."/>
            <person name="Grewal S."/>
            <person name="Gyaltsen K."/>
            <person name="Hafez N."/>
            <person name="Hagos B."/>
            <person name="Hall J."/>
            <person name="Henson C."/>
            <person name="Hollinger A."/>
            <person name="Honan T."/>
            <person name="Huard M.D."/>
            <person name="Hughes L."/>
            <person name="Hurhula B."/>
            <person name="Husby M.E."/>
            <person name="Kamat A."/>
            <person name="Kanga B."/>
            <person name="Kashin S."/>
            <person name="Khazanovich D."/>
            <person name="Kisner P."/>
            <person name="Lance K."/>
            <person name="Lara M."/>
            <person name="Lee W."/>
            <person name="Lennon N."/>
            <person name="Letendre F."/>
            <person name="LeVine R."/>
            <person name="Lipovsky A."/>
            <person name="Liu X."/>
            <person name="Liu J."/>
            <person name="Liu S."/>
            <person name="Lokyitsang T."/>
            <person name="Lokyitsang Y."/>
            <person name="Lubonja R."/>
            <person name="Lui A."/>
            <person name="MacDonald P."/>
            <person name="Magnisalis V."/>
            <person name="Maru K."/>
            <person name="Matthews C."/>
            <person name="McCusker W."/>
            <person name="McDonough S."/>
            <person name="Mehta T."/>
            <person name="Meldrim J."/>
            <person name="Meneus L."/>
            <person name="Mihai O."/>
            <person name="Mihalev A."/>
            <person name="Mihova T."/>
            <person name="Mittelman R."/>
            <person name="Mlenga V."/>
            <person name="Montmayeur A."/>
            <person name="Mulrain L."/>
            <person name="Navidi A."/>
            <person name="Naylor J."/>
            <person name="Negash T."/>
            <person name="Nguyen T."/>
            <person name="Nguyen N."/>
            <person name="Nicol R."/>
            <person name="Norbu C."/>
            <person name="Norbu N."/>
            <person name="Novod N."/>
            <person name="O'Neill B."/>
            <person name="Osman S."/>
            <person name="Markiewicz E."/>
            <person name="Oyono O.L."/>
            <person name="Patti C."/>
            <person name="Phunkhang P."/>
            <person name="Pierre F."/>
            <person name="Priest M."/>
            <person name="Raghuraman S."/>
            <person name="Rege F."/>
            <person name="Reyes R."/>
            <person name="Rise C."/>
            <person name="Rogov P."/>
            <person name="Ross K."/>
            <person name="Ryan E."/>
            <person name="Settipalli S."/>
            <person name="Shea T."/>
            <person name="Sherpa N."/>
            <person name="Shi L."/>
            <person name="Shih D."/>
            <person name="Sparrow T."/>
            <person name="Spaulding J."/>
            <person name="Stalker J."/>
            <person name="Stange-Thomann N."/>
            <person name="Stavropoulos S."/>
            <person name="Stone C."/>
            <person name="Strader C."/>
            <person name="Tesfaye S."/>
            <person name="Thomson T."/>
            <person name="Thoulutsang Y."/>
            <person name="Thoulutsang D."/>
            <person name="Topham K."/>
            <person name="Topping I."/>
            <person name="Tsamla T."/>
            <person name="Vassiliev H."/>
            <person name="Vo A."/>
            <person name="Wangchuk T."/>
            <person name="Wangdi T."/>
            <person name="Weiand M."/>
            <person name="Wilkinson J."/>
            <person name="Wilson A."/>
            <person name="Yadav S."/>
            <person name="Young G."/>
            <person name="Yu Q."/>
            <person name="Zembek L."/>
            <person name="Zhong D."/>
            <person name="Zimmer A."/>
            <person name="Zwirko Z."/>
            <person name="Jaffe D.B."/>
            <person name="Alvarez P."/>
            <person name="Brockman W."/>
            <person name="Butler J."/>
            <person name="Chin C."/>
            <person name="Gnerre S."/>
            <person name="Grabherr M."/>
            <person name="Kleber M."/>
            <person name="Mauceli E."/>
            <person name="MacCallum I."/>
        </authorList>
    </citation>
    <scope>NUCLEOTIDE SEQUENCE [LARGE SCALE GENOMIC DNA]</scope>
    <source>
        <strain evidence="3">MSH-3 / Tucson 14011-0111.49</strain>
    </source>
</reference>
<evidence type="ECO:0000313" key="2">
    <source>
        <dbReference type="EMBL" id="EDW36586.1"/>
    </source>
</evidence>
<dbReference type="EMBL" id="CH479231">
    <property type="protein sequence ID" value="EDW36586.1"/>
    <property type="molecule type" value="Genomic_DNA"/>
</dbReference>